<keyword evidence="3" id="KW-0413">Isomerase</keyword>
<evidence type="ECO:0000313" key="5">
    <source>
        <dbReference type="EMBL" id="SVA57873.1"/>
    </source>
</evidence>
<dbReference type="Pfam" id="PF01509">
    <property type="entry name" value="TruB_N"/>
    <property type="match status" value="1"/>
</dbReference>
<evidence type="ECO:0000259" key="4">
    <source>
        <dbReference type="Pfam" id="PF01509"/>
    </source>
</evidence>
<sequence>VGWTSFDVVKKVRSVIKEKKVGHGGTLDPFAEGVLIIGTGKDTKKLTSITNADKTYIARICLGKITDTLDTEGQVIETKPVPEINAADIHMVLNSFLGISCQIPPMFSAKKVNGQRLYKLARKNIEVKRDPVQINIKSIGLLDYLDHSLSFSVTCSKGTYIRVLGKDIAGKLGTVGYLKSLVRTQVGPYSIDDSKTVEEFQASWKLSAA</sequence>
<dbReference type="SUPFAM" id="SSF55120">
    <property type="entry name" value="Pseudouridine synthase"/>
    <property type="match status" value="1"/>
</dbReference>
<dbReference type="GO" id="GO:0006400">
    <property type="term" value="P:tRNA modification"/>
    <property type="evidence" value="ECO:0007669"/>
    <property type="project" value="TreeGrafter"/>
</dbReference>
<dbReference type="InterPro" id="IPR020103">
    <property type="entry name" value="PsdUridine_synth_cat_dom_sf"/>
</dbReference>
<proteinExistence type="inferred from homology"/>
<dbReference type="GO" id="GO:0160148">
    <property type="term" value="F:tRNA pseudouridine(55) synthase activity"/>
    <property type="evidence" value="ECO:0007669"/>
    <property type="project" value="UniProtKB-EC"/>
</dbReference>
<evidence type="ECO:0000256" key="1">
    <source>
        <dbReference type="ARBA" id="ARBA00012787"/>
    </source>
</evidence>
<dbReference type="EMBL" id="UINC01013386">
    <property type="protein sequence ID" value="SVA57873.1"/>
    <property type="molecule type" value="Genomic_DNA"/>
</dbReference>
<dbReference type="HAMAP" id="MF_01080">
    <property type="entry name" value="TruB_bact"/>
    <property type="match status" value="1"/>
</dbReference>
<dbReference type="EC" id="5.4.99.25" evidence="1"/>
<organism evidence="5">
    <name type="scientific">marine metagenome</name>
    <dbReference type="NCBI Taxonomy" id="408172"/>
    <lineage>
        <taxon>unclassified sequences</taxon>
        <taxon>metagenomes</taxon>
        <taxon>ecological metagenomes</taxon>
    </lineage>
</organism>
<dbReference type="PANTHER" id="PTHR13767:SF2">
    <property type="entry name" value="PSEUDOURIDYLATE SYNTHASE TRUB1"/>
    <property type="match status" value="1"/>
</dbReference>
<accession>A0A381X0X1</accession>
<dbReference type="Gene3D" id="3.30.2350.10">
    <property type="entry name" value="Pseudouridine synthase"/>
    <property type="match status" value="1"/>
</dbReference>
<feature type="domain" description="Pseudouridine synthase II N-terminal" evidence="4">
    <location>
        <begin position="13"/>
        <end position="161"/>
    </location>
</feature>
<dbReference type="InterPro" id="IPR014780">
    <property type="entry name" value="tRNA_psdUridine_synth_TruB"/>
</dbReference>
<dbReference type="InterPro" id="IPR002501">
    <property type="entry name" value="PsdUridine_synth_N"/>
</dbReference>
<evidence type="ECO:0000256" key="3">
    <source>
        <dbReference type="ARBA" id="ARBA00023235"/>
    </source>
</evidence>
<dbReference type="PANTHER" id="PTHR13767">
    <property type="entry name" value="TRNA-PSEUDOURIDINE SYNTHASE"/>
    <property type="match status" value="1"/>
</dbReference>
<reference evidence="5" key="1">
    <citation type="submission" date="2018-05" db="EMBL/GenBank/DDBJ databases">
        <authorList>
            <person name="Lanie J.A."/>
            <person name="Ng W.-L."/>
            <person name="Kazmierczak K.M."/>
            <person name="Andrzejewski T.M."/>
            <person name="Davidsen T.M."/>
            <person name="Wayne K.J."/>
            <person name="Tettelin H."/>
            <person name="Glass J.I."/>
            <person name="Rusch D."/>
            <person name="Podicherti R."/>
            <person name="Tsui H.-C.T."/>
            <person name="Winkler M.E."/>
        </authorList>
    </citation>
    <scope>NUCLEOTIDE SEQUENCE</scope>
</reference>
<dbReference type="GO" id="GO:0003723">
    <property type="term" value="F:RNA binding"/>
    <property type="evidence" value="ECO:0007669"/>
    <property type="project" value="InterPro"/>
</dbReference>
<dbReference type="CDD" id="cd02573">
    <property type="entry name" value="PseudoU_synth_EcTruB"/>
    <property type="match status" value="1"/>
</dbReference>
<dbReference type="AlphaFoldDB" id="A0A381X0X1"/>
<name>A0A381X0X1_9ZZZZ</name>
<protein>
    <recommendedName>
        <fullName evidence="1">tRNA pseudouridine(55) synthase</fullName>
        <ecNumber evidence="1">5.4.99.25</ecNumber>
    </recommendedName>
</protein>
<dbReference type="GO" id="GO:1990481">
    <property type="term" value="P:mRNA pseudouridine synthesis"/>
    <property type="evidence" value="ECO:0007669"/>
    <property type="project" value="TreeGrafter"/>
</dbReference>
<keyword evidence="2" id="KW-0819">tRNA processing</keyword>
<dbReference type="NCBIfam" id="TIGR00431">
    <property type="entry name" value="TruB"/>
    <property type="match status" value="1"/>
</dbReference>
<evidence type="ECO:0000256" key="2">
    <source>
        <dbReference type="ARBA" id="ARBA00022694"/>
    </source>
</evidence>
<gene>
    <name evidence="5" type="ORF">METZ01_LOCUS110727</name>
</gene>
<feature type="non-terminal residue" evidence="5">
    <location>
        <position position="1"/>
    </location>
</feature>